<dbReference type="EMBL" id="NMUH01001980">
    <property type="protein sequence ID" value="MQL96948.1"/>
    <property type="molecule type" value="Genomic_DNA"/>
</dbReference>
<name>A0A843VKB1_COLES</name>
<comment type="caution">
    <text evidence="2">The sequence shown here is derived from an EMBL/GenBank/DDBJ whole genome shotgun (WGS) entry which is preliminary data.</text>
</comment>
<organism evidence="2 3">
    <name type="scientific">Colocasia esculenta</name>
    <name type="common">Wild taro</name>
    <name type="synonym">Arum esculentum</name>
    <dbReference type="NCBI Taxonomy" id="4460"/>
    <lineage>
        <taxon>Eukaryota</taxon>
        <taxon>Viridiplantae</taxon>
        <taxon>Streptophyta</taxon>
        <taxon>Embryophyta</taxon>
        <taxon>Tracheophyta</taxon>
        <taxon>Spermatophyta</taxon>
        <taxon>Magnoliopsida</taxon>
        <taxon>Liliopsida</taxon>
        <taxon>Araceae</taxon>
        <taxon>Aroideae</taxon>
        <taxon>Colocasieae</taxon>
        <taxon>Colocasia</taxon>
    </lineage>
</organism>
<reference evidence="2" key="1">
    <citation type="submission" date="2017-07" db="EMBL/GenBank/DDBJ databases">
        <title>Taro Niue Genome Assembly and Annotation.</title>
        <authorList>
            <person name="Atibalentja N."/>
            <person name="Keating K."/>
            <person name="Fields C.J."/>
        </authorList>
    </citation>
    <scope>NUCLEOTIDE SEQUENCE</scope>
    <source>
        <strain evidence="2">Niue_2</strain>
        <tissue evidence="2">Leaf</tissue>
    </source>
</reference>
<feature type="region of interest" description="Disordered" evidence="1">
    <location>
        <begin position="1"/>
        <end position="20"/>
    </location>
</feature>
<feature type="compositionally biased region" description="Basic and acidic residues" evidence="1">
    <location>
        <begin position="1"/>
        <end position="10"/>
    </location>
</feature>
<accession>A0A843VKB1</accession>
<evidence type="ECO:0000256" key="1">
    <source>
        <dbReference type="SAM" id="MobiDB-lite"/>
    </source>
</evidence>
<proteinExistence type="predicted"/>
<dbReference type="Proteomes" id="UP000652761">
    <property type="component" value="Unassembled WGS sequence"/>
</dbReference>
<evidence type="ECO:0000313" key="3">
    <source>
        <dbReference type="Proteomes" id="UP000652761"/>
    </source>
</evidence>
<protein>
    <submittedName>
        <fullName evidence="2">Uncharacterized protein</fullName>
    </submittedName>
</protein>
<dbReference type="AlphaFoldDB" id="A0A843VKB1"/>
<gene>
    <name evidence="2" type="ORF">Taro_029628</name>
</gene>
<keyword evidence="3" id="KW-1185">Reference proteome</keyword>
<evidence type="ECO:0000313" key="2">
    <source>
        <dbReference type="EMBL" id="MQL96948.1"/>
    </source>
</evidence>
<sequence>MTSPSRERFCHRSPPASSCRRKRGFLRRKYPPSLPSCFLPPSQKRLPSAVPEGFLPPSQKRLPPISFNPLALWFKGRSLPFYVDIVKLFSESEDP</sequence>